<dbReference type="WBParaSite" id="nRc.2.0.1.t22340-RA">
    <property type="protein sequence ID" value="nRc.2.0.1.t22340-RA"/>
    <property type="gene ID" value="nRc.2.0.1.g22340"/>
</dbReference>
<dbReference type="Proteomes" id="UP000887565">
    <property type="component" value="Unplaced"/>
</dbReference>
<evidence type="ECO:0000313" key="2">
    <source>
        <dbReference type="WBParaSite" id="nRc.2.0.1.t22340-RA"/>
    </source>
</evidence>
<proteinExistence type="predicted"/>
<evidence type="ECO:0000313" key="1">
    <source>
        <dbReference type="Proteomes" id="UP000887565"/>
    </source>
</evidence>
<keyword evidence="1" id="KW-1185">Reference proteome</keyword>
<protein>
    <submittedName>
        <fullName evidence="2">Uncharacterized protein</fullName>
    </submittedName>
</protein>
<dbReference type="AlphaFoldDB" id="A0A915J9G7"/>
<accession>A0A915J9G7</accession>
<name>A0A915J9G7_ROMCU</name>
<sequence length="79" mass="8772">MHNRPLSNFCTTAGISKGNKQHKPAYKPLNRLRALNSGINNFCQSRKVRSDHVGTVISAWSCFGASFLLSHMSHSTENL</sequence>
<organism evidence="1 2">
    <name type="scientific">Romanomermis culicivorax</name>
    <name type="common">Nematode worm</name>
    <dbReference type="NCBI Taxonomy" id="13658"/>
    <lineage>
        <taxon>Eukaryota</taxon>
        <taxon>Metazoa</taxon>
        <taxon>Ecdysozoa</taxon>
        <taxon>Nematoda</taxon>
        <taxon>Enoplea</taxon>
        <taxon>Dorylaimia</taxon>
        <taxon>Mermithida</taxon>
        <taxon>Mermithoidea</taxon>
        <taxon>Mermithidae</taxon>
        <taxon>Romanomermis</taxon>
    </lineage>
</organism>
<reference evidence="2" key="1">
    <citation type="submission" date="2022-11" db="UniProtKB">
        <authorList>
            <consortium name="WormBaseParasite"/>
        </authorList>
    </citation>
    <scope>IDENTIFICATION</scope>
</reference>